<evidence type="ECO:0000256" key="1">
    <source>
        <dbReference type="SAM" id="MobiDB-lite"/>
    </source>
</evidence>
<comment type="caution">
    <text evidence="4">The sequence shown here is derived from an EMBL/GenBank/DDBJ whole genome shotgun (WGS) entry which is preliminary data.</text>
</comment>
<dbReference type="Gene3D" id="3.30.2230.10">
    <property type="entry name" value="DUSP-like"/>
    <property type="match status" value="1"/>
</dbReference>
<dbReference type="SMART" id="SM00695">
    <property type="entry name" value="DUSP"/>
    <property type="match status" value="1"/>
</dbReference>
<feature type="compositionally biased region" description="Polar residues" evidence="1">
    <location>
        <begin position="188"/>
        <end position="205"/>
    </location>
</feature>
<feature type="domain" description="Death" evidence="2">
    <location>
        <begin position="105"/>
        <end position="174"/>
    </location>
</feature>
<dbReference type="SUPFAM" id="SSF143791">
    <property type="entry name" value="DUSP-like"/>
    <property type="match status" value="1"/>
</dbReference>
<evidence type="ECO:0000259" key="2">
    <source>
        <dbReference type="PROSITE" id="PS50017"/>
    </source>
</evidence>
<feature type="region of interest" description="Disordered" evidence="1">
    <location>
        <begin position="177"/>
        <end position="215"/>
    </location>
</feature>
<proteinExistence type="predicted"/>
<keyword evidence="5" id="KW-1185">Reference proteome</keyword>
<name>A0AAD9NJK8_RIDPI</name>
<protein>
    <recommendedName>
        <fullName evidence="6">DUSP domain-containing protein</fullName>
    </recommendedName>
</protein>
<dbReference type="AlphaFoldDB" id="A0AAD9NJK8"/>
<feature type="domain" description="DUSP" evidence="3">
    <location>
        <begin position="223"/>
        <end position="334"/>
    </location>
</feature>
<dbReference type="InterPro" id="IPR000488">
    <property type="entry name" value="Death_dom"/>
</dbReference>
<dbReference type="GO" id="GO:0007165">
    <property type="term" value="P:signal transduction"/>
    <property type="evidence" value="ECO:0007669"/>
    <property type="project" value="InterPro"/>
</dbReference>
<dbReference type="EMBL" id="JAODUO010001185">
    <property type="protein sequence ID" value="KAK2169554.1"/>
    <property type="molecule type" value="Genomic_DNA"/>
</dbReference>
<evidence type="ECO:0000259" key="3">
    <source>
        <dbReference type="PROSITE" id="PS51283"/>
    </source>
</evidence>
<dbReference type="Proteomes" id="UP001209878">
    <property type="component" value="Unassembled WGS sequence"/>
</dbReference>
<dbReference type="Pfam" id="PF06337">
    <property type="entry name" value="DUSP"/>
    <property type="match status" value="1"/>
</dbReference>
<gene>
    <name evidence="4" type="ORF">NP493_1186g00003</name>
</gene>
<dbReference type="PROSITE" id="PS50017">
    <property type="entry name" value="DEATH_DOMAIN"/>
    <property type="match status" value="1"/>
</dbReference>
<dbReference type="Gene3D" id="3.10.20.90">
    <property type="entry name" value="Phosphatidylinositol 3-kinase Catalytic Subunit, Chain A, domain 1"/>
    <property type="match status" value="1"/>
</dbReference>
<dbReference type="PROSITE" id="PS51283">
    <property type="entry name" value="DUSP"/>
    <property type="match status" value="1"/>
</dbReference>
<organism evidence="4 5">
    <name type="scientific">Ridgeia piscesae</name>
    <name type="common">Tubeworm</name>
    <dbReference type="NCBI Taxonomy" id="27915"/>
    <lineage>
        <taxon>Eukaryota</taxon>
        <taxon>Metazoa</taxon>
        <taxon>Spiralia</taxon>
        <taxon>Lophotrochozoa</taxon>
        <taxon>Annelida</taxon>
        <taxon>Polychaeta</taxon>
        <taxon>Sedentaria</taxon>
        <taxon>Canalipalpata</taxon>
        <taxon>Sabellida</taxon>
        <taxon>Siboglinidae</taxon>
        <taxon>Ridgeia</taxon>
    </lineage>
</organism>
<dbReference type="GO" id="GO:0004843">
    <property type="term" value="F:cysteine-type deubiquitinase activity"/>
    <property type="evidence" value="ECO:0007669"/>
    <property type="project" value="InterPro"/>
</dbReference>
<evidence type="ECO:0000313" key="4">
    <source>
        <dbReference type="EMBL" id="KAK2169554.1"/>
    </source>
</evidence>
<accession>A0AAD9NJK8</accession>
<evidence type="ECO:0008006" key="6">
    <source>
        <dbReference type="Google" id="ProtNLM"/>
    </source>
</evidence>
<dbReference type="FunFam" id="3.30.2230.10:FF:000003">
    <property type="entry name" value="ubiquitin carboxyl-terminal hydrolase 15 isoform X1"/>
    <property type="match status" value="1"/>
</dbReference>
<reference evidence="4" key="1">
    <citation type="journal article" date="2023" name="Mol. Biol. Evol.">
        <title>Third-Generation Sequencing Reveals the Adaptive Role of the Epigenome in Three Deep-Sea Polychaetes.</title>
        <authorList>
            <person name="Perez M."/>
            <person name="Aroh O."/>
            <person name="Sun Y."/>
            <person name="Lan Y."/>
            <person name="Juniper S.K."/>
            <person name="Young C.R."/>
            <person name="Angers B."/>
            <person name="Qian P.Y."/>
        </authorList>
    </citation>
    <scope>NUCLEOTIDE SEQUENCE</scope>
    <source>
        <strain evidence="4">R07B-5</strain>
    </source>
</reference>
<dbReference type="InterPro" id="IPR035927">
    <property type="entry name" value="DUSP-like_sf"/>
</dbReference>
<sequence length="380" mass="44595">MRKTKENLTNGIQWTPWSQLEDLDFADTVPNTTLWKWTRQLPLENEIKKRKRRWIGHMLRKPPETITRQAITWNPQGRGEELWLKHGQGLLVLQLAPLLQLISLKLGVFLDIDRSTVRDIIRNSEGVVISTFDILEAWRHDLNVPSTTAMYEQLYGAYMDIKRTDVAERIRSEQVHHLSDQLKKARKTNQSGRQKSNEQVRQLSEQAMKKPRKKSYQVPEAVHEYEMEKYEIAKLLKTPLKKGDTWYLIDAKWFKQWKKYVGFDAWDAGSVRDETVLPGPIDNSPLCKEGTNNTLKEHLIDEVDYNLMPDDAWKKLVMWYGIVNTDMVLSRKVIEQGMFMKHCKVEVYLVELKLCHNQDLEHIVTEQFSKADTISENHTL</sequence>
<dbReference type="InterPro" id="IPR006615">
    <property type="entry name" value="Pept_C19_DUSP"/>
</dbReference>
<evidence type="ECO:0000313" key="5">
    <source>
        <dbReference type="Proteomes" id="UP001209878"/>
    </source>
</evidence>